<feature type="compositionally biased region" description="Low complexity" evidence="1">
    <location>
        <begin position="401"/>
        <end position="410"/>
    </location>
</feature>
<accession>A0A9Q5HWX3</accession>
<feature type="transmembrane region" description="Helical" evidence="2">
    <location>
        <begin position="115"/>
        <end position="134"/>
    </location>
</feature>
<evidence type="ECO:0000313" key="5">
    <source>
        <dbReference type="Proteomes" id="UP000757232"/>
    </source>
</evidence>
<dbReference type="AlphaFoldDB" id="A0A9Q5HWX3"/>
<dbReference type="Proteomes" id="UP000757232">
    <property type="component" value="Unassembled WGS sequence"/>
</dbReference>
<keyword evidence="2" id="KW-0812">Transmembrane</keyword>
<feature type="transmembrane region" description="Helical" evidence="2">
    <location>
        <begin position="20"/>
        <end position="37"/>
    </location>
</feature>
<dbReference type="EMBL" id="LNZH02000193">
    <property type="protein sequence ID" value="OCB87247.1"/>
    <property type="molecule type" value="Genomic_DNA"/>
</dbReference>
<dbReference type="OrthoDB" id="3214861at2759"/>
<sequence>MSDSSSTPASGSSGTGDISYDNSLGAILIGGFISILDKRSVKNFVYLIWAIDSFDAALAVQICYYYLVSNYANPLAISSPVWSLKLHVLITSISDFIVRSLFVRRIYTLSHGNKLIAVGILALSVIDLVVGIIITVRAFGIPTFAGLTAVTKLFYLNFASNITADMAVASILSYYLWINRTALNRTDSLVKKLVLYTVNTGFITVIDASLGLICYAIMPTRLVFIAFYLNLSKFYVNSYLASLNVRKTLLLSMKGQGTGNGDYASVHLSHDGSPGTSQNMPAFRSVTATGLSISMPESRLGYGQARIDLDLEIGSGTLSSQSKGDVSTAVNTPIDGIGTLLHKGEVGIVNADGQRFPPGILVANDKHGELDPEPCYEAPTKKDVSVQAQQHSEKESESESDSVSSAPIDL</sequence>
<evidence type="ECO:0000259" key="3">
    <source>
        <dbReference type="Pfam" id="PF20152"/>
    </source>
</evidence>
<protein>
    <recommendedName>
        <fullName evidence="3">DUF6534 domain-containing protein</fullName>
    </recommendedName>
</protein>
<comment type="caution">
    <text evidence="4">The sequence shown here is derived from an EMBL/GenBank/DDBJ whole genome shotgun (WGS) entry which is preliminary data.</text>
</comment>
<feature type="domain" description="DUF6534" evidence="3">
    <location>
        <begin position="162"/>
        <end position="247"/>
    </location>
</feature>
<keyword evidence="2" id="KW-1133">Transmembrane helix</keyword>
<dbReference type="Pfam" id="PF20152">
    <property type="entry name" value="DUF6534"/>
    <property type="match status" value="1"/>
</dbReference>
<keyword evidence="5" id="KW-1185">Reference proteome</keyword>
<feature type="transmembrane region" description="Helical" evidence="2">
    <location>
        <begin position="193"/>
        <end position="218"/>
    </location>
</feature>
<evidence type="ECO:0000256" key="1">
    <source>
        <dbReference type="SAM" id="MobiDB-lite"/>
    </source>
</evidence>
<reference evidence="4" key="1">
    <citation type="submission" date="2016-06" db="EMBL/GenBank/DDBJ databases">
        <title>Draft Genome sequence of the fungus Inonotus baumii.</title>
        <authorList>
            <person name="Zhu H."/>
            <person name="Lin W."/>
        </authorList>
    </citation>
    <scope>NUCLEOTIDE SEQUENCE</scope>
    <source>
        <strain evidence="4">821</strain>
    </source>
</reference>
<dbReference type="PANTHER" id="PTHR40465:SF1">
    <property type="entry name" value="DUF6534 DOMAIN-CONTAINING PROTEIN"/>
    <property type="match status" value="1"/>
</dbReference>
<proteinExistence type="predicted"/>
<evidence type="ECO:0000256" key="2">
    <source>
        <dbReference type="SAM" id="Phobius"/>
    </source>
</evidence>
<feature type="region of interest" description="Disordered" evidence="1">
    <location>
        <begin position="364"/>
        <end position="410"/>
    </location>
</feature>
<feature type="transmembrane region" description="Helical" evidence="2">
    <location>
        <begin position="44"/>
        <end position="67"/>
    </location>
</feature>
<dbReference type="InterPro" id="IPR045339">
    <property type="entry name" value="DUF6534"/>
</dbReference>
<feature type="transmembrane region" description="Helical" evidence="2">
    <location>
        <begin position="154"/>
        <end position="177"/>
    </location>
</feature>
<keyword evidence="2" id="KW-0472">Membrane</keyword>
<evidence type="ECO:0000313" key="4">
    <source>
        <dbReference type="EMBL" id="OCB87247.1"/>
    </source>
</evidence>
<name>A0A9Q5HWX3_SANBA</name>
<feature type="transmembrane region" description="Helical" evidence="2">
    <location>
        <begin position="82"/>
        <end position="103"/>
    </location>
</feature>
<gene>
    <name evidence="4" type="ORF">A7U60_g5574</name>
</gene>
<dbReference type="PANTHER" id="PTHR40465">
    <property type="entry name" value="CHROMOSOME 1, WHOLE GENOME SHOTGUN SEQUENCE"/>
    <property type="match status" value="1"/>
</dbReference>
<organism evidence="4 5">
    <name type="scientific">Sanghuangporus baumii</name>
    <name type="common">Phellinus baumii</name>
    <dbReference type="NCBI Taxonomy" id="108892"/>
    <lineage>
        <taxon>Eukaryota</taxon>
        <taxon>Fungi</taxon>
        <taxon>Dikarya</taxon>
        <taxon>Basidiomycota</taxon>
        <taxon>Agaricomycotina</taxon>
        <taxon>Agaricomycetes</taxon>
        <taxon>Hymenochaetales</taxon>
        <taxon>Hymenochaetaceae</taxon>
        <taxon>Sanghuangporus</taxon>
    </lineage>
</organism>